<protein>
    <submittedName>
        <fullName evidence="2">Putative transcriptional regulator</fullName>
    </submittedName>
</protein>
<dbReference type="InterPro" id="IPR010982">
    <property type="entry name" value="Lambda_DNA-bd_dom_sf"/>
</dbReference>
<dbReference type="Gene3D" id="1.10.260.40">
    <property type="entry name" value="lambda repressor-like DNA-binding domains"/>
    <property type="match status" value="1"/>
</dbReference>
<dbReference type="SMART" id="SM00530">
    <property type="entry name" value="HTH_XRE"/>
    <property type="match status" value="1"/>
</dbReference>
<accession>A0A1B2IH03</accession>
<reference evidence="3" key="1">
    <citation type="submission" date="2016-06" db="EMBL/GenBank/DDBJ databases">
        <authorList>
            <person name="Berg J.A."/>
            <person name="Stratton M.L."/>
            <person name="Esplin I.D."/>
            <person name="Jensen G.L."/>
            <person name="Merrill B.D."/>
            <person name="Breakwell D.P."/>
            <person name="Hope S."/>
            <person name="Grose J.H."/>
        </authorList>
    </citation>
    <scope>NUCLEOTIDE SEQUENCE [LARGE SCALE GENOMIC DNA]</scope>
</reference>
<dbReference type="PROSITE" id="PS50943">
    <property type="entry name" value="HTH_CROC1"/>
    <property type="match status" value="1"/>
</dbReference>
<dbReference type="InterPro" id="IPR001387">
    <property type="entry name" value="Cro/C1-type_HTH"/>
</dbReference>
<evidence type="ECO:0000313" key="2">
    <source>
        <dbReference type="EMBL" id="ANZ50546.1"/>
    </source>
</evidence>
<evidence type="ECO:0000259" key="1">
    <source>
        <dbReference type="PROSITE" id="PS50943"/>
    </source>
</evidence>
<dbReference type="GO" id="GO:0003677">
    <property type="term" value="F:DNA binding"/>
    <property type="evidence" value="ECO:0007669"/>
    <property type="project" value="InterPro"/>
</dbReference>
<dbReference type="SUPFAM" id="SSF47413">
    <property type="entry name" value="lambda repressor-like DNA-binding domains"/>
    <property type="match status" value="1"/>
</dbReference>
<name>A0A1B2IH03_9CAUD</name>
<dbReference type="EMBL" id="KX397373">
    <property type="protein sequence ID" value="ANZ50546.1"/>
    <property type="molecule type" value="Genomic_DNA"/>
</dbReference>
<organism evidence="2 3">
    <name type="scientific">Erwinia phage vB_EamM_Stratton</name>
    <dbReference type="NCBI Taxonomy" id="1883378"/>
    <lineage>
        <taxon>Viruses</taxon>
        <taxon>Duplodnaviria</taxon>
        <taxon>Heunggongvirae</taxon>
        <taxon>Uroviricota</taxon>
        <taxon>Caudoviricetes</taxon>
        <taxon>Chimalliviridae</taxon>
        <taxon>Erskinevirus</taxon>
        <taxon>Erskinevirus EaH2</taxon>
    </lineage>
</organism>
<evidence type="ECO:0000313" key="3">
    <source>
        <dbReference type="Proteomes" id="UP000221949"/>
    </source>
</evidence>
<proteinExistence type="predicted"/>
<dbReference type="CDD" id="cd00093">
    <property type="entry name" value="HTH_XRE"/>
    <property type="match status" value="1"/>
</dbReference>
<sequence length="123" mass="14236">MARFKHESMHIVKMKFLVRLSFIIKRITEVDITQKELAEFIGCSASQISAVKNERERAVTVETLMRIADALKLTYSIELRSFNGKVTEAFRLESAVDYMKENPIRVLETGIRILARRHDVVTH</sequence>
<dbReference type="Proteomes" id="UP000221949">
    <property type="component" value="Segment"/>
</dbReference>
<gene>
    <name evidence="2" type="ORF">STRATTON_121</name>
</gene>
<dbReference type="Pfam" id="PF01381">
    <property type="entry name" value="HTH_3"/>
    <property type="match status" value="1"/>
</dbReference>
<feature type="domain" description="HTH cro/C1-type" evidence="1">
    <location>
        <begin position="23"/>
        <end position="79"/>
    </location>
</feature>